<accession>A0A1V6TW06</accession>
<dbReference type="PANTHER" id="PTHR45648">
    <property type="entry name" value="GDSL LIPASE/ACYLHYDROLASE FAMILY PROTEIN (AFU_ORTHOLOGUE AFUA_4G14700)"/>
    <property type="match status" value="1"/>
</dbReference>
<dbReference type="CDD" id="cd01846">
    <property type="entry name" value="fatty_acyltransferase_like"/>
    <property type="match status" value="1"/>
</dbReference>
<dbReference type="Gene3D" id="3.40.50.1110">
    <property type="entry name" value="SGNH hydrolase"/>
    <property type="match status" value="1"/>
</dbReference>
<name>A0A1V6TW06_9EURO</name>
<dbReference type="Proteomes" id="UP000191342">
    <property type="component" value="Unassembled WGS sequence"/>
</dbReference>
<comment type="caution">
    <text evidence="3">The sequence shown here is derived from an EMBL/GenBank/DDBJ whole genome shotgun (WGS) entry which is preliminary data.</text>
</comment>
<keyword evidence="2" id="KW-0732">Signal</keyword>
<organism evidence="3 4">
    <name type="scientific">Penicillium flavigenum</name>
    <dbReference type="NCBI Taxonomy" id="254877"/>
    <lineage>
        <taxon>Eukaryota</taxon>
        <taxon>Fungi</taxon>
        <taxon>Dikarya</taxon>
        <taxon>Ascomycota</taxon>
        <taxon>Pezizomycotina</taxon>
        <taxon>Eurotiomycetes</taxon>
        <taxon>Eurotiomycetidae</taxon>
        <taxon>Eurotiales</taxon>
        <taxon>Aspergillaceae</taxon>
        <taxon>Penicillium</taxon>
    </lineage>
</organism>
<feature type="chain" id="PRO_5013116670" description="SGNH hydrolase-type esterase domain-containing protein" evidence="2">
    <location>
        <begin position="17"/>
        <end position="294"/>
    </location>
</feature>
<evidence type="ECO:0000313" key="4">
    <source>
        <dbReference type="Proteomes" id="UP000191342"/>
    </source>
</evidence>
<dbReference type="STRING" id="254877.A0A1V6TW06"/>
<keyword evidence="4" id="KW-1185">Reference proteome</keyword>
<keyword evidence="1" id="KW-0378">Hydrolase</keyword>
<dbReference type="Pfam" id="PF00657">
    <property type="entry name" value="Lipase_GDSL"/>
    <property type="match status" value="1"/>
</dbReference>
<evidence type="ECO:0000256" key="1">
    <source>
        <dbReference type="ARBA" id="ARBA00022801"/>
    </source>
</evidence>
<reference evidence="4" key="1">
    <citation type="journal article" date="2017" name="Nat. Microbiol.">
        <title>Global analysis of biosynthetic gene clusters reveals vast potential of secondary metabolite production in Penicillium species.</title>
        <authorList>
            <person name="Nielsen J.C."/>
            <person name="Grijseels S."/>
            <person name="Prigent S."/>
            <person name="Ji B."/>
            <person name="Dainat J."/>
            <person name="Nielsen K.F."/>
            <person name="Frisvad J.C."/>
            <person name="Workman M."/>
            <person name="Nielsen J."/>
        </authorList>
    </citation>
    <scope>NUCLEOTIDE SEQUENCE [LARGE SCALE GENOMIC DNA]</scope>
    <source>
        <strain evidence="4">IBT 14082</strain>
    </source>
</reference>
<evidence type="ECO:0000256" key="2">
    <source>
        <dbReference type="SAM" id="SignalP"/>
    </source>
</evidence>
<dbReference type="InterPro" id="IPR001087">
    <property type="entry name" value="GDSL"/>
</dbReference>
<dbReference type="InterPro" id="IPR051058">
    <property type="entry name" value="GDSL_Est/Lipase"/>
</dbReference>
<gene>
    <name evidence="3" type="ORF">PENFLA_c003G01164</name>
</gene>
<dbReference type="PANTHER" id="PTHR45648:SF22">
    <property type="entry name" value="GDSL LIPASE_ACYLHYDROLASE FAMILY PROTEIN (AFU_ORTHOLOGUE AFUA_4G14700)"/>
    <property type="match status" value="1"/>
</dbReference>
<evidence type="ECO:0008006" key="5">
    <source>
        <dbReference type="Google" id="ProtNLM"/>
    </source>
</evidence>
<feature type="signal peptide" evidence="2">
    <location>
        <begin position="1"/>
        <end position="16"/>
    </location>
</feature>
<proteinExistence type="predicted"/>
<dbReference type="SUPFAM" id="SSF52266">
    <property type="entry name" value="SGNH hydrolase"/>
    <property type="match status" value="1"/>
</dbReference>
<protein>
    <recommendedName>
        <fullName evidence="5">SGNH hydrolase-type esterase domain-containing protein</fullName>
    </recommendedName>
</protein>
<dbReference type="AlphaFoldDB" id="A0A1V6TW06"/>
<dbReference type="GO" id="GO:0016788">
    <property type="term" value="F:hydrolase activity, acting on ester bonds"/>
    <property type="evidence" value="ECO:0007669"/>
    <property type="project" value="InterPro"/>
</dbReference>
<dbReference type="InterPro" id="IPR036514">
    <property type="entry name" value="SGNH_hydro_sf"/>
</dbReference>
<dbReference type="OrthoDB" id="1600564at2759"/>
<dbReference type="EMBL" id="MLQL01000003">
    <property type="protein sequence ID" value="OQE30562.1"/>
    <property type="molecule type" value="Genomic_DNA"/>
</dbReference>
<sequence>MKYLISMIASAGLAAAAPLQSRATNSYFFTFGDSYTMTSFDVGGTQPTTDNPMGNPALGTGTTTGGVNWVGYLATEDNASPVLSYNLAVGGASLDNSLITTNTKEDMVTQVSSFETAYGKKPDTAPWTSGNAVFGFWIGINDIGWAWSSNDADILIPKIMAQYKAQAEKIYASGGRKFVFLNVPPTSRSPQIASQGTTAAAGHAKWLASFNAALKTMVDEFIADNSGTTTVLYDTFAFMNKVLDSPTTYGFTDANCVNDDGATCVWWNSYHPGHAYHKLQAADMKEHMHSLGAW</sequence>
<evidence type="ECO:0000313" key="3">
    <source>
        <dbReference type="EMBL" id="OQE30562.1"/>
    </source>
</evidence>